<name>A0ABZ0D4G0_9BURK</name>
<evidence type="ECO:0000259" key="11">
    <source>
        <dbReference type="PROSITE" id="PS50894"/>
    </source>
</evidence>
<dbReference type="InterPro" id="IPR036641">
    <property type="entry name" value="HPT_dom_sf"/>
</dbReference>
<dbReference type="InterPro" id="IPR051315">
    <property type="entry name" value="Bact_Chemotaxis_CheA"/>
</dbReference>
<keyword evidence="13" id="KW-1185">Reference proteome</keyword>
<dbReference type="SUPFAM" id="SSF47226">
    <property type="entry name" value="Histidine-containing phosphotransfer domain, HPT domain"/>
    <property type="match status" value="1"/>
</dbReference>
<sequence length="714" mass="78284">MSSPGAPGLAISPALPSAPPLLRRAGRKVQLNLGKYREIIIAVAFFLLFDLAVLVLNFYVSFQIAEDAVSINLAGRQRMLSQRMSKALYASELASASGPIPQSLLDELHNASRLFDNTLQGFRNGAQVTGGDGRQVFLPAASGPKSADILNRALALWEPWRRQMDLLRESGSASHAAYVKAAADYARANNLALLGMMNELTTDLESAASQRASVLRMVQTGGIVLALLNFLFILFKFIRRLRQSDAAVEQASGETQEILSVVREGLFLLTPEMTLGTQISNSVSGMFGRPAQAGDNFILLLSPLVSAKTLEDARGYIELLFTPHVKEDLVQSINPLTEVELTQTDTLGQKRQRFLSMQFSRVVEDKSVKHLLVTVQDVTPRIELERKLEGEQKRAQREFDLLVQAFEADPAALAAFVERTEGSLLEVNDLLRQVDAGSDAKQLRRTVDRIYRHVHAVKGEAAMLSLELLASTAHEFESHLQPLREAASMSGEALLALPLPLEELLTRLQALKRSVLRDRHRLPQVAPQPGVDGLGAQLSALVERIGEDTDKPARLHAKLDAITDLPTRVRDALTQIAVQLVRNAVVHGVEDAATREARGKPVRARIDVEVARDETDQVHLLVRDDGGGLNPERVRQRLLSLGWFNEAQLAEMSVSQIVAQVFKPGFSTAEVTGEHAGRGVGLDIVAHEVRRLGARLLVSSRAQEGTTFRVRLAT</sequence>
<evidence type="ECO:0000256" key="5">
    <source>
        <dbReference type="ARBA" id="ARBA00022989"/>
    </source>
</evidence>
<keyword evidence="12" id="KW-0547">Nucleotide-binding</keyword>
<dbReference type="InterPro" id="IPR029095">
    <property type="entry name" value="NarX-like_N"/>
</dbReference>
<dbReference type="SMART" id="SM00387">
    <property type="entry name" value="HATPase_c"/>
    <property type="match status" value="1"/>
</dbReference>
<dbReference type="InterPro" id="IPR004358">
    <property type="entry name" value="Sig_transdc_His_kin-like_C"/>
</dbReference>
<comment type="catalytic activity">
    <reaction evidence="1">
        <text>ATP + protein L-histidine = ADP + protein N-phospho-L-histidine.</text>
        <dbReference type="EC" id="2.7.13.3"/>
    </reaction>
</comment>
<evidence type="ECO:0000313" key="12">
    <source>
        <dbReference type="EMBL" id="WOB10406.1"/>
    </source>
</evidence>
<evidence type="ECO:0000256" key="2">
    <source>
        <dbReference type="ARBA" id="ARBA00004141"/>
    </source>
</evidence>
<dbReference type="Proteomes" id="UP001303946">
    <property type="component" value="Chromosome"/>
</dbReference>
<evidence type="ECO:0000256" key="7">
    <source>
        <dbReference type="ARBA" id="ARBA00023136"/>
    </source>
</evidence>
<dbReference type="EC" id="2.7.13.3" evidence="3"/>
<accession>A0ABZ0D4G0</accession>
<dbReference type="PANTHER" id="PTHR43395">
    <property type="entry name" value="SENSOR HISTIDINE KINASE CHEA"/>
    <property type="match status" value="1"/>
</dbReference>
<keyword evidence="7 9" id="KW-0472">Membrane</keyword>
<evidence type="ECO:0000256" key="4">
    <source>
        <dbReference type="ARBA" id="ARBA00022692"/>
    </source>
</evidence>
<dbReference type="Pfam" id="PF01627">
    <property type="entry name" value="Hpt"/>
    <property type="match status" value="1"/>
</dbReference>
<evidence type="ECO:0000256" key="1">
    <source>
        <dbReference type="ARBA" id="ARBA00000085"/>
    </source>
</evidence>
<keyword evidence="4 9" id="KW-0812">Transmembrane</keyword>
<dbReference type="InterPro" id="IPR003594">
    <property type="entry name" value="HATPase_dom"/>
</dbReference>
<feature type="modified residue" description="Phosphohistidine" evidence="8">
    <location>
        <position position="455"/>
    </location>
</feature>
<organism evidence="12 13">
    <name type="scientific">Piscinibacter gummiphilus</name>
    <dbReference type="NCBI Taxonomy" id="946333"/>
    <lineage>
        <taxon>Bacteria</taxon>
        <taxon>Pseudomonadati</taxon>
        <taxon>Pseudomonadota</taxon>
        <taxon>Betaproteobacteria</taxon>
        <taxon>Burkholderiales</taxon>
        <taxon>Sphaerotilaceae</taxon>
        <taxon>Piscinibacter</taxon>
    </lineage>
</organism>
<evidence type="ECO:0000313" key="13">
    <source>
        <dbReference type="Proteomes" id="UP001303946"/>
    </source>
</evidence>
<comment type="subcellular location">
    <subcellularLocation>
        <location evidence="2">Membrane</location>
        <topology evidence="2">Multi-pass membrane protein</topology>
    </subcellularLocation>
</comment>
<dbReference type="PROSITE" id="PS50894">
    <property type="entry name" value="HPT"/>
    <property type="match status" value="1"/>
</dbReference>
<dbReference type="EMBL" id="CP136336">
    <property type="protein sequence ID" value="WOB10406.1"/>
    <property type="molecule type" value="Genomic_DNA"/>
</dbReference>
<evidence type="ECO:0000259" key="10">
    <source>
        <dbReference type="PROSITE" id="PS50109"/>
    </source>
</evidence>
<dbReference type="PRINTS" id="PR00344">
    <property type="entry name" value="BCTRLSENSOR"/>
</dbReference>
<protein>
    <recommendedName>
        <fullName evidence="3">histidine kinase</fullName>
        <ecNumber evidence="3">2.7.13.3</ecNumber>
    </recommendedName>
</protein>
<dbReference type="PROSITE" id="PS50109">
    <property type="entry name" value="HIS_KIN"/>
    <property type="match status" value="1"/>
</dbReference>
<dbReference type="Pfam" id="PF13675">
    <property type="entry name" value="PilJ"/>
    <property type="match status" value="1"/>
</dbReference>
<feature type="domain" description="HPt" evidence="11">
    <location>
        <begin position="405"/>
        <end position="511"/>
    </location>
</feature>
<dbReference type="InterPro" id="IPR005467">
    <property type="entry name" value="His_kinase_dom"/>
</dbReference>
<dbReference type="InterPro" id="IPR036890">
    <property type="entry name" value="HATPase_C_sf"/>
</dbReference>
<dbReference type="RefSeq" id="WP_316703315.1">
    <property type="nucleotide sequence ID" value="NZ_CP136336.1"/>
</dbReference>
<dbReference type="PANTHER" id="PTHR43395:SF10">
    <property type="entry name" value="CHEMOTAXIS PROTEIN CHEA"/>
    <property type="match status" value="1"/>
</dbReference>
<keyword evidence="6" id="KW-0902">Two-component regulatory system</keyword>
<dbReference type="Gene3D" id="1.20.120.160">
    <property type="entry name" value="HPT domain"/>
    <property type="match status" value="1"/>
</dbReference>
<dbReference type="GO" id="GO:0005524">
    <property type="term" value="F:ATP binding"/>
    <property type="evidence" value="ECO:0007669"/>
    <property type="project" value="UniProtKB-KW"/>
</dbReference>
<feature type="transmembrane region" description="Helical" evidence="9">
    <location>
        <begin position="214"/>
        <end position="235"/>
    </location>
</feature>
<evidence type="ECO:0000256" key="6">
    <source>
        <dbReference type="ARBA" id="ARBA00023012"/>
    </source>
</evidence>
<dbReference type="Pfam" id="PF02518">
    <property type="entry name" value="HATPase_c"/>
    <property type="match status" value="1"/>
</dbReference>
<proteinExistence type="predicted"/>
<dbReference type="CDD" id="cd00088">
    <property type="entry name" value="HPT"/>
    <property type="match status" value="1"/>
</dbReference>
<feature type="domain" description="Histidine kinase" evidence="10">
    <location>
        <begin position="573"/>
        <end position="714"/>
    </location>
</feature>
<feature type="transmembrane region" description="Helical" evidence="9">
    <location>
        <begin position="39"/>
        <end position="60"/>
    </location>
</feature>
<reference evidence="12 13" key="1">
    <citation type="submission" date="2023-10" db="EMBL/GenBank/DDBJ databases">
        <title>Bacteria for the degradation of biodegradable plastic PBAT(Polybutylene adipate terephthalate).</title>
        <authorList>
            <person name="Weon H.-Y."/>
            <person name="Yeon J."/>
        </authorList>
    </citation>
    <scope>NUCLEOTIDE SEQUENCE [LARGE SCALE GENOMIC DNA]</scope>
    <source>
        <strain evidence="12 13">SBD 7-3</strain>
    </source>
</reference>
<dbReference type="Gene3D" id="3.30.565.10">
    <property type="entry name" value="Histidine kinase-like ATPase, C-terminal domain"/>
    <property type="match status" value="1"/>
</dbReference>
<dbReference type="InterPro" id="IPR008207">
    <property type="entry name" value="Sig_transdc_His_kin_Hpt_dom"/>
</dbReference>
<keyword evidence="12" id="KW-0067">ATP-binding</keyword>
<keyword evidence="5 9" id="KW-1133">Transmembrane helix</keyword>
<evidence type="ECO:0000256" key="3">
    <source>
        <dbReference type="ARBA" id="ARBA00012438"/>
    </source>
</evidence>
<dbReference type="SUPFAM" id="SSF55874">
    <property type="entry name" value="ATPase domain of HSP90 chaperone/DNA topoisomerase II/histidine kinase"/>
    <property type="match status" value="1"/>
</dbReference>
<evidence type="ECO:0000256" key="9">
    <source>
        <dbReference type="SAM" id="Phobius"/>
    </source>
</evidence>
<keyword evidence="8" id="KW-0597">Phosphoprotein</keyword>
<gene>
    <name evidence="12" type="ORF">RXV79_10180</name>
</gene>
<evidence type="ECO:0000256" key="8">
    <source>
        <dbReference type="PROSITE-ProRule" id="PRU00110"/>
    </source>
</evidence>